<name>A0A9D4XU92_PEA</name>
<evidence type="ECO:0000313" key="3">
    <source>
        <dbReference type="Proteomes" id="UP001058974"/>
    </source>
</evidence>
<dbReference type="Proteomes" id="UP001058974">
    <property type="component" value="Chromosome 3"/>
</dbReference>
<protein>
    <submittedName>
        <fullName evidence="2">Uncharacterized protein</fullName>
    </submittedName>
</protein>
<evidence type="ECO:0000313" key="2">
    <source>
        <dbReference type="EMBL" id="KAI5426558.1"/>
    </source>
</evidence>
<evidence type="ECO:0000256" key="1">
    <source>
        <dbReference type="SAM" id="MobiDB-lite"/>
    </source>
</evidence>
<accession>A0A9D4XU92</accession>
<dbReference type="EMBL" id="JAMSHJ010000003">
    <property type="protein sequence ID" value="KAI5426558.1"/>
    <property type="molecule type" value="Genomic_DNA"/>
</dbReference>
<dbReference type="AlphaFoldDB" id="A0A9D4XU92"/>
<comment type="caution">
    <text evidence="2">The sequence shown here is derived from an EMBL/GenBank/DDBJ whole genome shotgun (WGS) entry which is preliminary data.</text>
</comment>
<dbReference type="Gramene" id="Psat03G0211800-T2">
    <property type="protein sequence ID" value="KAI5426558.1"/>
    <property type="gene ID" value="KIW84_032118"/>
</dbReference>
<gene>
    <name evidence="2" type="ORF">KIW84_032118</name>
</gene>
<organism evidence="2 3">
    <name type="scientific">Pisum sativum</name>
    <name type="common">Garden pea</name>
    <name type="synonym">Lathyrus oleraceus</name>
    <dbReference type="NCBI Taxonomy" id="3888"/>
    <lineage>
        <taxon>Eukaryota</taxon>
        <taxon>Viridiplantae</taxon>
        <taxon>Streptophyta</taxon>
        <taxon>Embryophyta</taxon>
        <taxon>Tracheophyta</taxon>
        <taxon>Spermatophyta</taxon>
        <taxon>Magnoliopsida</taxon>
        <taxon>eudicotyledons</taxon>
        <taxon>Gunneridae</taxon>
        <taxon>Pentapetalae</taxon>
        <taxon>rosids</taxon>
        <taxon>fabids</taxon>
        <taxon>Fabales</taxon>
        <taxon>Fabaceae</taxon>
        <taxon>Papilionoideae</taxon>
        <taxon>50 kb inversion clade</taxon>
        <taxon>NPAAA clade</taxon>
        <taxon>Hologalegina</taxon>
        <taxon>IRL clade</taxon>
        <taxon>Fabeae</taxon>
        <taxon>Lathyrus</taxon>
    </lineage>
</organism>
<reference evidence="2 3" key="1">
    <citation type="journal article" date="2022" name="Nat. Genet.">
        <title>Improved pea reference genome and pan-genome highlight genomic features and evolutionary characteristics.</title>
        <authorList>
            <person name="Yang T."/>
            <person name="Liu R."/>
            <person name="Luo Y."/>
            <person name="Hu S."/>
            <person name="Wang D."/>
            <person name="Wang C."/>
            <person name="Pandey M.K."/>
            <person name="Ge S."/>
            <person name="Xu Q."/>
            <person name="Li N."/>
            <person name="Li G."/>
            <person name="Huang Y."/>
            <person name="Saxena R.K."/>
            <person name="Ji Y."/>
            <person name="Li M."/>
            <person name="Yan X."/>
            <person name="He Y."/>
            <person name="Liu Y."/>
            <person name="Wang X."/>
            <person name="Xiang C."/>
            <person name="Varshney R.K."/>
            <person name="Ding H."/>
            <person name="Gao S."/>
            <person name="Zong X."/>
        </authorList>
    </citation>
    <scope>NUCLEOTIDE SEQUENCE [LARGE SCALE GENOMIC DNA]</scope>
    <source>
        <strain evidence="2 3">cv. Zhongwan 6</strain>
    </source>
</reference>
<sequence length="119" mass="12759">MLPPVTVYRAKPPNVIRKRVAKGSASGLVVFVVGLYMFGTKVCNEITSAETTDTNTGIPSQCCEISNEDQNHIAPVSKPASGGEKQIDTSSSCNDQSHRSMQEDMKLDLKLEEGTKGTG</sequence>
<keyword evidence="3" id="KW-1185">Reference proteome</keyword>
<proteinExistence type="predicted"/>
<feature type="compositionally biased region" description="Basic and acidic residues" evidence="1">
    <location>
        <begin position="96"/>
        <end position="119"/>
    </location>
</feature>
<feature type="region of interest" description="Disordered" evidence="1">
    <location>
        <begin position="69"/>
        <end position="119"/>
    </location>
</feature>